<evidence type="ECO:0000259" key="3">
    <source>
        <dbReference type="Pfam" id="PF13806"/>
    </source>
</evidence>
<keyword evidence="2" id="KW-0534">Nitrate assimilation</keyword>
<dbReference type="Gene3D" id="2.102.10.10">
    <property type="entry name" value="Rieske [2Fe-2S] iron-sulphur domain"/>
    <property type="match status" value="1"/>
</dbReference>
<reference evidence="4" key="1">
    <citation type="journal article" date="2020" name="bioRxiv">
        <title>Comparative genomics of Chlamydomonas.</title>
        <authorList>
            <person name="Craig R.J."/>
            <person name="Hasan A.R."/>
            <person name="Ness R.W."/>
            <person name="Keightley P.D."/>
        </authorList>
    </citation>
    <scope>NUCLEOTIDE SEQUENCE</scope>
    <source>
        <strain evidence="4">CCAP 11/70</strain>
    </source>
</reference>
<evidence type="ECO:0000256" key="2">
    <source>
        <dbReference type="ARBA" id="ARBA00023063"/>
    </source>
</evidence>
<sequence length="215" mass="23244">MLGHTLNRAARNAALAGAPCTQPARLVPCRAGGGFGKTSGKAKEKASISDSAAGSYLQPKTRRVDLAREFAVDEPKASDKPKIDLGKGNWFELATTADFAEKPNKLVELKGNKKMYVMHQFEGQIYAMDAYSTAYQYPLLDGKVEKGADGPTIETKLDGTIYDLKTGKVVKWCPSDGSPIRGFLRTLKANVEPVPLAVYPVVVQPDGKVMVRLSL</sequence>
<dbReference type="EMBL" id="JAEHOE010000029">
    <property type="protein sequence ID" value="KAG2494727.1"/>
    <property type="molecule type" value="Genomic_DNA"/>
</dbReference>
<evidence type="ECO:0000313" key="4">
    <source>
        <dbReference type="EMBL" id="KAG2494727.1"/>
    </source>
</evidence>
<dbReference type="OrthoDB" id="1910064at2759"/>
<name>A0A836C095_9CHLO</name>
<feature type="domain" description="Rieske-like [2Fe-2S]" evidence="3">
    <location>
        <begin position="89"/>
        <end position="212"/>
    </location>
</feature>
<dbReference type="InterPro" id="IPR012748">
    <property type="entry name" value="Rieske-like_NirD"/>
</dbReference>
<dbReference type="SUPFAM" id="SSF50022">
    <property type="entry name" value="ISP domain"/>
    <property type="match status" value="1"/>
</dbReference>
<keyword evidence="5" id="KW-1185">Reference proteome</keyword>
<dbReference type="Proteomes" id="UP000612055">
    <property type="component" value="Unassembled WGS sequence"/>
</dbReference>
<accession>A0A836C095</accession>
<comment type="caution">
    <text evidence="4">The sequence shown here is derived from an EMBL/GenBank/DDBJ whole genome shotgun (WGS) entry which is preliminary data.</text>
</comment>
<evidence type="ECO:0000256" key="1">
    <source>
        <dbReference type="ARBA" id="ARBA00023002"/>
    </source>
</evidence>
<keyword evidence="1" id="KW-0560">Oxidoreductase</keyword>
<proteinExistence type="predicted"/>
<protein>
    <recommendedName>
        <fullName evidence="3">Rieske-like [2Fe-2S] domain-containing protein</fullName>
    </recommendedName>
</protein>
<dbReference type="GO" id="GO:0051537">
    <property type="term" value="F:2 iron, 2 sulfur cluster binding"/>
    <property type="evidence" value="ECO:0007669"/>
    <property type="project" value="InterPro"/>
</dbReference>
<dbReference type="AlphaFoldDB" id="A0A836C095"/>
<dbReference type="GO" id="GO:0008942">
    <property type="term" value="F:nitrite reductase [NAD(P)H] activity"/>
    <property type="evidence" value="ECO:0007669"/>
    <property type="project" value="InterPro"/>
</dbReference>
<evidence type="ECO:0000313" key="5">
    <source>
        <dbReference type="Proteomes" id="UP000612055"/>
    </source>
</evidence>
<gene>
    <name evidence="4" type="ORF">HYH03_007241</name>
</gene>
<dbReference type="GO" id="GO:0042128">
    <property type="term" value="P:nitrate assimilation"/>
    <property type="evidence" value="ECO:0007669"/>
    <property type="project" value="UniProtKB-KW"/>
</dbReference>
<dbReference type="InterPro" id="IPR036922">
    <property type="entry name" value="Rieske_2Fe-2S_sf"/>
</dbReference>
<organism evidence="4 5">
    <name type="scientific">Edaphochlamys debaryana</name>
    <dbReference type="NCBI Taxonomy" id="47281"/>
    <lineage>
        <taxon>Eukaryota</taxon>
        <taxon>Viridiplantae</taxon>
        <taxon>Chlorophyta</taxon>
        <taxon>core chlorophytes</taxon>
        <taxon>Chlorophyceae</taxon>
        <taxon>CS clade</taxon>
        <taxon>Chlamydomonadales</taxon>
        <taxon>Chlamydomonadales incertae sedis</taxon>
        <taxon>Edaphochlamys</taxon>
    </lineage>
</organism>
<dbReference type="Pfam" id="PF13806">
    <property type="entry name" value="Rieske_2"/>
    <property type="match status" value="1"/>
</dbReference>